<dbReference type="Proteomes" id="UP001239213">
    <property type="component" value="Unassembled WGS sequence"/>
</dbReference>
<keyword evidence="2" id="KW-1185">Reference proteome</keyword>
<evidence type="ECO:0000313" key="2">
    <source>
        <dbReference type="Proteomes" id="UP001239213"/>
    </source>
</evidence>
<proteinExistence type="predicted"/>
<accession>A0AAI9Y5F3</accession>
<organism evidence="1 2">
    <name type="scientific">Colletotrichum cuscutae</name>
    <dbReference type="NCBI Taxonomy" id="1209917"/>
    <lineage>
        <taxon>Eukaryota</taxon>
        <taxon>Fungi</taxon>
        <taxon>Dikarya</taxon>
        <taxon>Ascomycota</taxon>
        <taxon>Pezizomycotina</taxon>
        <taxon>Sordariomycetes</taxon>
        <taxon>Hypocreomycetidae</taxon>
        <taxon>Glomerellales</taxon>
        <taxon>Glomerellaceae</taxon>
        <taxon>Colletotrichum</taxon>
        <taxon>Colletotrichum acutatum species complex</taxon>
    </lineage>
</organism>
<dbReference type="EMBL" id="MPDP01000052">
    <property type="protein sequence ID" value="KAK1488070.1"/>
    <property type="molecule type" value="Genomic_DNA"/>
</dbReference>
<protein>
    <submittedName>
        <fullName evidence="1">Uncharacterized protein</fullName>
    </submittedName>
</protein>
<gene>
    <name evidence="1" type="ORF">CCUS01_14801</name>
</gene>
<evidence type="ECO:0000313" key="1">
    <source>
        <dbReference type="EMBL" id="KAK1488070.1"/>
    </source>
</evidence>
<comment type="caution">
    <text evidence="1">The sequence shown here is derived from an EMBL/GenBank/DDBJ whole genome shotgun (WGS) entry which is preliminary data.</text>
</comment>
<reference evidence="1" key="1">
    <citation type="submission" date="2016-11" db="EMBL/GenBank/DDBJ databases">
        <title>The genome sequence of Colletotrichum cuscutae.</title>
        <authorList>
            <person name="Baroncelli R."/>
        </authorList>
    </citation>
    <scope>NUCLEOTIDE SEQUENCE</scope>
    <source>
        <strain evidence="1">IMI 304802</strain>
    </source>
</reference>
<dbReference type="AlphaFoldDB" id="A0AAI9Y5F3"/>
<name>A0AAI9Y5F3_9PEZI</name>
<sequence length="87" mass="9575">MFVKWVVWAPATACIGSVFSMGRNTGEFWPLPIPHPTQICVPDEHATTGASGCHAPPPRFFFFVRKPQAKFRLVSPVVTCEGSIDCI</sequence>